<dbReference type="PANTHER" id="PTHR18901:SF38">
    <property type="entry name" value="PSEUDOURIDINE-5'-PHOSPHATASE"/>
    <property type="match status" value="1"/>
</dbReference>
<name>I1YGV0_METFJ</name>
<dbReference type="STRING" id="754477.Q7C_974"/>
<dbReference type="PATRIC" id="fig|754477.3.peg.964"/>
<accession>I1YGV0</accession>
<dbReference type="InterPro" id="IPR006439">
    <property type="entry name" value="HAD-SF_hydro_IA"/>
</dbReference>
<protein>
    <submittedName>
        <fullName evidence="1">2-deoxyglucose-6-phosphate hydrolase YniC</fullName>
    </submittedName>
</protein>
<dbReference type="OrthoDB" id="9800058at2"/>
<reference evidence="1 2" key="1">
    <citation type="journal article" date="2012" name="J. Bacteriol.">
        <title>Complete genome sequences of Methylophaga sp. strain JAM1 and Methylophaga sp. strain JAM7.</title>
        <authorList>
            <person name="Villeneuve C."/>
            <person name="Martineau C."/>
            <person name="Mauffrey F."/>
            <person name="Villemur R."/>
        </authorList>
    </citation>
    <scope>NUCLEOTIDE SEQUENCE [LARGE SCALE GENOMIC DNA]</scope>
    <source>
        <strain evidence="1 2">JAM7</strain>
    </source>
</reference>
<keyword evidence="2" id="KW-1185">Reference proteome</keyword>
<dbReference type="Gene3D" id="3.40.50.1000">
    <property type="entry name" value="HAD superfamily/HAD-like"/>
    <property type="match status" value="1"/>
</dbReference>
<sequence>MQAVIFDMDGLLIDSEPFWKQAEKRVFTSVGVNITDDLSAKTMGMTTREATIFWLNHAGISLSPKDMEKVENDVIDEVAMLTASQGIALPGVHDLLEKLQTEKLKIGLATNAPSRLVPVVLNRLAITDFFDCYVADEDVEQGKPHPAIYQLALTRLNAKPEHSLAFEDSITGMTAAMSAGIKTIVVPSKANFHLPKYDLAVLKLESLTELPLRTLQNLF</sequence>
<dbReference type="SFLD" id="SFLDG01135">
    <property type="entry name" value="C1.5.6:_HAD__Beta-PGM__Phospha"/>
    <property type="match status" value="1"/>
</dbReference>
<dbReference type="GO" id="GO:0016787">
    <property type="term" value="F:hydrolase activity"/>
    <property type="evidence" value="ECO:0007669"/>
    <property type="project" value="UniProtKB-KW"/>
</dbReference>
<dbReference type="AlphaFoldDB" id="I1YGV0"/>
<dbReference type="eggNOG" id="COG0637">
    <property type="taxonomic scope" value="Bacteria"/>
</dbReference>
<dbReference type="HOGENOM" id="CLU_045011_13_3_6"/>
<dbReference type="Pfam" id="PF13419">
    <property type="entry name" value="HAD_2"/>
    <property type="match status" value="1"/>
</dbReference>
<dbReference type="RefSeq" id="WP_014703563.1">
    <property type="nucleotide sequence ID" value="NC_017856.1"/>
</dbReference>
<dbReference type="InterPro" id="IPR023214">
    <property type="entry name" value="HAD_sf"/>
</dbReference>
<dbReference type="PANTHER" id="PTHR18901">
    <property type="entry name" value="2-DEOXYGLUCOSE-6-PHOSPHATE PHOSPHATASE 2"/>
    <property type="match status" value="1"/>
</dbReference>
<dbReference type="CDD" id="cd07505">
    <property type="entry name" value="HAD_BPGM-like"/>
    <property type="match status" value="1"/>
</dbReference>
<dbReference type="SFLD" id="SFLDG01129">
    <property type="entry name" value="C1.5:_HAD__Beta-PGM__Phosphata"/>
    <property type="match status" value="1"/>
</dbReference>
<dbReference type="EMBL" id="CP003380">
    <property type="protein sequence ID" value="AFJ02143.1"/>
    <property type="molecule type" value="Genomic_DNA"/>
</dbReference>
<gene>
    <name evidence="1" type="ordered locus">Q7C_974</name>
</gene>
<keyword evidence="1" id="KW-0378">Hydrolase</keyword>
<dbReference type="PRINTS" id="PR00413">
    <property type="entry name" value="HADHALOGNASE"/>
</dbReference>
<dbReference type="Gene3D" id="1.10.150.240">
    <property type="entry name" value="Putative phosphatase, domain 2"/>
    <property type="match status" value="1"/>
</dbReference>
<dbReference type="Proteomes" id="UP000009145">
    <property type="component" value="Chromosome"/>
</dbReference>
<evidence type="ECO:0000313" key="1">
    <source>
        <dbReference type="EMBL" id="AFJ02143.1"/>
    </source>
</evidence>
<proteinExistence type="predicted"/>
<organism evidence="1 2">
    <name type="scientific">Methylophaga frappieri (strain ATCC BAA-2434 / DSM 25690 / JAM7)</name>
    <dbReference type="NCBI Taxonomy" id="754477"/>
    <lineage>
        <taxon>Bacteria</taxon>
        <taxon>Pseudomonadati</taxon>
        <taxon>Pseudomonadota</taxon>
        <taxon>Gammaproteobacteria</taxon>
        <taxon>Thiotrichales</taxon>
        <taxon>Piscirickettsiaceae</taxon>
        <taxon>Methylophaga</taxon>
    </lineage>
</organism>
<dbReference type="InterPro" id="IPR023198">
    <property type="entry name" value="PGP-like_dom2"/>
</dbReference>
<dbReference type="NCBIfam" id="TIGR01509">
    <property type="entry name" value="HAD-SF-IA-v3"/>
    <property type="match status" value="1"/>
</dbReference>
<dbReference type="KEGG" id="mec:Q7C_974"/>
<evidence type="ECO:0000313" key="2">
    <source>
        <dbReference type="Proteomes" id="UP000009145"/>
    </source>
</evidence>
<dbReference type="InterPro" id="IPR036412">
    <property type="entry name" value="HAD-like_sf"/>
</dbReference>
<dbReference type="SFLD" id="SFLDS00003">
    <property type="entry name" value="Haloacid_Dehalogenase"/>
    <property type="match status" value="1"/>
</dbReference>
<dbReference type="SUPFAM" id="SSF56784">
    <property type="entry name" value="HAD-like"/>
    <property type="match status" value="1"/>
</dbReference>
<dbReference type="InterPro" id="IPR041492">
    <property type="entry name" value="HAD_2"/>
</dbReference>